<protein>
    <recommendedName>
        <fullName evidence="5">Lipoprotein</fullName>
    </recommendedName>
</protein>
<feature type="signal peptide" evidence="2">
    <location>
        <begin position="1"/>
        <end position="22"/>
    </location>
</feature>
<proteinExistence type="predicted"/>
<evidence type="ECO:0000313" key="3">
    <source>
        <dbReference type="EMBL" id="MDV2864976.1"/>
    </source>
</evidence>
<dbReference type="PROSITE" id="PS51257">
    <property type="entry name" value="PROKAR_LIPOPROTEIN"/>
    <property type="match status" value="1"/>
</dbReference>
<dbReference type="AlphaFoldDB" id="A0AB35RS37"/>
<keyword evidence="4" id="KW-1185">Reference proteome</keyword>
<comment type="caution">
    <text evidence="3">The sequence shown here is derived from an EMBL/GenBank/DDBJ whole genome shotgun (WGS) entry which is preliminary data.</text>
</comment>
<name>A0AB35RS37_9ENTR</name>
<feature type="chain" id="PRO_5044258780" description="Lipoprotein" evidence="2">
    <location>
        <begin position="23"/>
        <end position="72"/>
    </location>
</feature>
<evidence type="ECO:0000256" key="2">
    <source>
        <dbReference type="SAM" id="SignalP"/>
    </source>
</evidence>
<organism evidence="3 4">
    <name type="scientific">Phytobacter ursingii</name>
    <dbReference type="NCBI Taxonomy" id="1972431"/>
    <lineage>
        <taxon>Bacteria</taxon>
        <taxon>Pseudomonadati</taxon>
        <taxon>Pseudomonadota</taxon>
        <taxon>Gammaproteobacteria</taxon>
        <taxon>Enterobacterales</taxon>
        <taxon>Enterobacteriaceae</taxon>
        <taxon>Phytobacter</taxon>
    </lineage>
</organism>
<evidence type="ECO:0000313" key="4">
    <source>
        <dbReference type="Proteomes" id="UP001286589"/>
    </source>
</evidence>
<evidence type="ECO:0008006" key="5">
    <source>
        <dbReference type="Google" id="ProtNLM"/>
    </source>
</evidence>
<gene>
    <name evidence="3" type="ORF">R0H02_21230</name>
</gene>
<dbReference type="Proteomes" id="UP001286589">
    <property type="component" value="Unassembled WGS sequence"/>
</dbReference>
<dbReference type="EMBL" id="JAWJAC010000015">
    <property type="protein sequence ID" value="MDV2864976.1"/>
    <property type="molecule type" value="Genomic_DNA"/>
</dbReference>
<keyword evidence="2" id="KW-0732">Signal</keyword>
<sequence length="72" mass="7870">MKKLISICVMFIISGCSSISNVGMSVTPSRAFPGLHQCENKEEQRDIVSGNKPYWGSDNGPGSDYQTCGKRK</sequence>
<reference evidence="3 4" key="1">
    <citation type="submission" date="2023-10" db="EMBL/GenBank/DDBJ databases">
        <title>Phytobacter spp. The emergence of a new genus of hospital-origin enterobacteria encoding carbapenemases in Argentina.</title>
        <authorList>
            <person name="Vay C."/>
            <person name="Almuzara M."/>
            <person name="Traglia G.M."/>
            <person name="Campos J."/>
        </authorList>
    </citation>
    <scope>NUCLEOTIDE SEQUENCE [LARGE SCALE GENOMIC DNA]</scope>
    <source>
        <strain evidence="3 4">CVMA36</strain>
    </source>
</reference>
<dbReference type="RefSeq" id="WP_155034013.1">
    <property type="nucleotide sequence ID" value="NZ_JAWJAC010000015.1"/>
</dbReference>
<evidence type="ECO:0000256" key="1">
    <source>
        <dbReference type="SAM" id="MobiDB-lite"/>
    </source>
</evidence>
<feature type="region of interest" description="Disordered" evidence="1">
    <location>
        <begin position="49"/>
        <end position="72"/>
    </location>
</feature>
<accession>A0AB35RS37</accession>